<protein>
    <recommendedName>
        <fullName evidence="2">ENTH domain-containing protein</fullName>
    </recommendedName>
</protein>
<evidence type="ECO:0000313" key="5">
    <source>
        <dbReference type="Proteomes" id="UP000230249"/>
    </source>
</evidence>
<evidence type="ECO:0000313" key="4">
    <source>
        <dbReference type="EMBL" id="PIS49743.1"/>
    </source>
</evidence>
<keyword evidence="5" id="KW-1185">Reference proteome</keyword>
<feature type="domain" description="ENTH" evidence="2">
    <location>
        <begin position="8"/>
        <end position="172"/>
    </location>
</feature>
<dbReference type="STRING" id="498019.A0A2H0ZH77"/>
<evidence type="ECO:0000259" key="2">
    <source>
        <dbReference type="Pfam" id="PF01417"/>
    </source>
</evidence>
<dbReference type="OMA" id="LGPYNHE"/>
<dbReference type="VEuPathDB" id="FungiDB:B9J08_004770"/>
<evidence type="ECO:0000313" key="3">
    <source>
        <dbReference type="EMBL" id="KAK8439179.1"/>
    </source>
</evidence>
<dbReference type="VEuPathDB" id="FungiDB:CJJ07_002745"/>
<reference evidence="4" key="2">
    <citation type="submission" date="2017-11" db="EMBL/GenBank/DDBJ databases">
        <title>Candida auris genome assembly and annotation.</title>
        <authorList>
            <person name="Munoz J.F."/>
            <person name="Gade L.G."/>
            <person name="Chow N.A."/>
            <person name="Litvintseva A.P."/>
            <person name="Loparev V.N."/>
            <person name="Cuomo C.A."/>
        </authorList>
    </citation>
    <scope>NUCLEOTIDE SEQUENCE</scope>
    <source>
        <strain evidence="4">B8441</strain>
    </source>
</reference>
<dbReference type="InterPro" id="IPR013809">
    <property type="entry name" value="ENTH"/>
</dbReference>
<dbReference type="VEuPathDB" id="FungiDB:CJI96_0004383"/>
<accession>A0A2H0ZH77</accession>
<dbReference type="Proteomes" id="UP000230249">
    <property type="component" value="Unassembled WGS sequence"/>
</dbReference>
<sequence length="216" mass="24403">MPLFSFSSSSEQKIRHALSSEPLGPYNSELLDLSILTFEPRKMETVCDVLEKKLIKILLQAHKSSFPKVDHLTRSRSLSTKNSHSFAPPQRSHTFSPQKRQNEFVSQLVTLKCLTVIVYLCQWGSGSFMNWLRLKYTSIVQPLATLAFSPTYASAIYAKVDAVVRFCEDDDALRVSRDSLDNMRLEMRFGGSERLAARSLDGTGQPPLVKLSPKQF</sequence>
<dbReference type="VEuPathDB" id="FungiDB:CJJ09_004782"/>
<comment type="caution">
    <text evidence="4">The sequence shown here is derived from an EMBL/GenBank/DDBJ whole genome shotgun (WGS) entry which is preliminary data.</text>
</comment>
<reference evidence="3 5" key="3">
    <citation type="journal article" date="2018" name="Nat. Commun.">
        <title>Genomic insights into multidrug-resistance, mating and virulence in Candida auris and related emerging species.</title>
        <authorList>
            <person name="Munoz J.F."/>
            <person name="Gade L."/>
            <person name="Chow N.A."/>
            <person name="Loparev V.N."/>
            <person name="Juieng P."/>
            <person name="Berkow E.L."/>
            <person name="Farrer R.A."/>
            <person name="Litvintseva A.P."/>
            <person name="Cuomo C.A."/>
        </authorList>
    </citation>
    <scope>GENOME REANNOTATION</scope>
    <source>
        <strain evidence="3 5">B8441</strain>
    </source>
</reference>
<dbReference type="SUPFAM" id="SSF48464">
    <property type="entry name" value="ENTH/VHS domain"/>
    <property type="match status" value="1"/>
</dbReference>
<dbReference type="VEuPathDB" id="FungiDB:QG37_06860"/>
<dbReference type="EMBL" id="PEKT03000005">
    <property type="protein sequence ID" value="KAK8439179.1"/>
    <property type="molecule type" value="Genomic_DNA"/>
</dbReference>
<feature type="compositionally biased region" description="Polar residues" evidence="1">
    <location>
        <begin position="75"/>
        <end position="98"/>
    </location>
</feature>
<dbReference type="AlphaFoldDB" id="A0A2H0ZH77"/>
<evidence type="ECO:0000256" key="1">
    <source>
        <dbReference type="SAM" id="MobiDB-lite"/>
    </source>
</evidence>
<gene>
    <name evidence="4" type="ORF">B9J08_004770</name>
    <name evidence="3" type="ORF">B9J08_04730</name>
</gene>
<reference evidence="4 5" key="1">
    <citation type="journal article" date="2017" name="Clin. Infect. Dis.">
        <title>Simultaneous emergence of multidrug-resistant Candida auris on 3 continents confirmed by whole-genome sequencing and epidemiological analyses.</title>
        <authorList>
            <person name="Lockhart S.R."/>
            <person name="Etienne K.A."/>
            <person name="Vallabhaneni S."/>
            <person name="Farooqi J."/>
            <person name="Chowdhary A."/>
            <person name="Govender N.P."/>
            <person name="Colombo A.L."/>
            <person name="Calvo B."/>
            <person name="Cuomo C.A."/>
            <person name="Desjardins C.A."/>
            <person name="Berkow E.L."/>
            <person name="Castanheira M."/>
            <person name="Magobo R.E."/>
            <person name="Jabeen K."/>
            <person name="Asghar R.J."/>
            <person name="Meis J.F."/>
            <person name="Jackson B."/>
            <person name="Chiller T."/>
            <person name="Litvintseva A.P."/>
        </authorList>
    </citation>
    <scope>NUCLEOTIDE SEQUENCE [LARGE SCALE GENOMIC DNA]</scope>
    <source>
        <strain evidence="4 5">B8441</strain>
    </source>
</reference>
<reference evidence="3" key="4">
    <citation type="submission" date="2024-03" db="EMBL/GenBank/DDBJ databases">
        <title>Improved genome assembly of Candida auris strain B8441 and annotation of B11205.</title>
        <authorList>
            <person name="Cauldron N.C."/>
            <person name="Shea T."/>
            <person name="Cuomo C.A."/>
        </authorList>
    </citation>
    <scope>NUCLEOTIDE SEQUENCE</scope>
    <source>
        <strain evidence="3">B8441</strain>
    </source>
</reference>
<name>A0A2H0ZH77_CANAR</name>
<dbReference type="InterPro" id="IPR008942">
    <property type="entry name" value="ENTH_VHS"/>
</dbReference>
<dbReference type="EMBL" id="PEKT02000009">
    <property type="protein sequence ID" value="PIS49743.1"/>
    <property type="molecule type" value="Genomic_DNA"/>
</dbReference>
<feature type="region of interest" description="Disordered" evidence="1">
    <location>
        <begin position="74"/>
        <end position="98"/>
    </location>
</feature>
<dbReference type="Gene3D" id="1.25.40.90">
    <property type="match status" value="1"/>
</dbReference>
<dbReference type="OrthoDB" id="4033880at2759"/>
<proteinExistence type="predicted"/>
<dbReference type="VEuPathDB" id="FungiDB:CJI97_004682"/>
<organism evidence="4">
    <name type="scientific">Candidozyma auris</name>
    <name type="common">Yeast</name>
    <name type="synonym">Candida auris</name>
    <dbReference type="NCBI Taxonomy" id="498019"/>
    <lineage>
        <taxon>Eukaryota</taxon>
        <taxon>Fungi</taxon>
        <taxon>Dikarya</taxon>
        <taxon>Ascomycota</taxon>
        <taxon>Saccharomycotina</taxon>
        <taxon>Pichiomycetes</taxon>
        <taxon>Metschnikowiaceae</taxon>
        <taxon>Candidozyma</taxon>
    </lineage>
</organism>
<dbReference type="Pfam" id="PF01417">
    <property type="entry name" value="ENTH"/>
    <property type="match status" value="1"/>
</dbReference>